<keyword evidence="4" id="KW-1185">Reference proteome</keyword>
<feature type="domain" description="Polyribonucleotide nucleotidyltransferase RNA-binding" evidence="2">
    <location>
        <begin position="161"/>
        <end position="234"/>
    </location>
</feature>
<dbReference type="PANTHER" id="PTHR11252">
    <property type="entry name" value="POLYRIBONUCLEOTIDE NUCLEOTIDYLTRANSFERASE"/>
    <property type="match status" value="1"/>
</dbReference>
<dbReference type="Pfam" id="PF03726">
    <property type="entry name" value="PNPase"/>
    <property type="match status" value="1"/>
</dbReference>
<dbReference type="InterPro" id="IPR027408">
    <property type="entry name" value="PNPase/RNase_PH_dom_sf"/>
</dbReference>
<dbReference type="GO" id="GO:0004654">
    <property type="term" value="F:polyribonucleotide nucleotidyltransferase activity"/>
    <property type="evidence" value="ECO:0007669"/>
    <property type="project" value="InterPro"/>
</dbReference>
<protein>
    <submittedName>
        <fullName evidence="3">Uncharacterized protein</fullName>
    </submittedName>
</protein>
<dbReference type="Gene3D" id="1.10.10.400">
    <property type="entry name" value="Polyribonucleotide nucleotidyltransferase, RNA-binding domain"/>
    <property type="match status" value="1"/>
</dbReference>
<dbReference type="AlphaFoldDB" id="A0A9J5YJ16"/>
<dbReference type="InterPro" id="IPR012162">
    <property type="entry name" value="PNPase"/>
</dbReference>
<dbReference type="GO" id="GO:0005829">
    <property type="term" value="C:cytosol"/>
    <property type="evidence" value="ECO:0007669"/>
    <property type="project" value="TreeGrafter"/>
</dbReference>
<dbReference type="InterPro" id="IPR015848">
    <property type="entry name" value="PNPase_PH_RNA-bd_bac/org-type"/>
</dbReference>
<dbReference type="GO" id="GO:0000958">
    <property type="term" value="P:mitochondrial mRNA catabolic process"/>
    <property type="evidence" value="ECO:0007669"/>
    <property type="project" value="TreeGrafter"/>
</dbReference>
<feature type="domain" description="Exoribonuclease phosphorolytic" evidence="1">
    <location>
        <begin position="65"/>
        <end position="127"/>
    </location>
</feature>
<dbReference type="GO" id="GO:0003723">
    <property type="term" value="F:RNA binding"/>
    <property type="evidence" value="ECO:0007669"/>
    <property type="project" value="InterPro"/>
</dbReference>
<sequence length="271" mass="30107">MPRYILSMKDQLHNFLTSYTTYAKQLPPVQVMASVPSSGGKQDPDILAANASSAALMLSDIPWGGPIGVIRIGRISGQFVVNPSMEELSISDLNLVYACTRDKPLMIDVQAPEISEKDLEAALRLAHPEAVKYLDPQIRLAAKAGKQKKEYKLSMVSEKTFEKIQNLANEPIEAVFTDPTYGKFERGEALEKITQDVKRALKEGLKILPKTVDTLRKQVVRRRIISEGLRVDGRCLDKVRPLYCEAGNLPVLHGSAIFSRGDTQVSVFIFH</sequence>
<dbReference type="Pfam" id="PF03725">
    <property type="entry name" value="RNase_PH_C"/>
    <property type="match status" value="1"/>
</dbReference>
<organism evidence="3 4">
    <name type="scientific">Solanum commersonii</name>
    <name type="common">Commerson's wild potato</name>
    <name type="synonym">Commerson's nightshade</name>
    <dbReference type="NCBI Taxonomy" id="4109"/>
    <lineage>
        <taxon>Eukaryota</taxon>
        <taxon>Viridiplantae</taxon>
        <taxon>Streptophyta</taxon>
        <taxon>Embryophyta</taxon>
        <taxon>Tracheophyta</taxon>
        <taxon>Spermatophyta</taxon>
        <taxon>Magnoliopsida</taxon>
        <taxon>eudicotyledons</taxon>
        <taxon>Gunneridae</taxon>
        <taxon>Pentapetalae</taxon>
        <taxon>asterids</taxon>
        <taxon>lamiids</taxon>
        <taxon>Solanales</taxon>
        <taxon>Solanaceae</taxon>
        <taxon>Solanoideae</taxon>
        <taxon>Solaneae</taxon>
        <taxon>Solanum</taxon>
    </lineage>
</organism>
<dbReference type="EMBL" id="JACXVP010000006">
    <property type="protein sequence ID" value="KAG5600321.1"/>
    <property type="molecule type" value="Genomic_DNA"/>
</dbReference>
<dbReference type="InterPro" id="IPR015847">
    <property type="entry name" value="ExoRNase_PH_dom2"/>
</dbReference>
<gene>
    <name evidence="3" type="ORF">H5410_031691</name>
</gene>
<comment type="caution">
    <text evidence="3">The sequence shown here is derived from an EMBL/GenBank/DDBJ whole genome shotgun (WGS) entry which is preliminary data.</text>
</comment>
<evidence type="ECO:0000259" key="2">
    <source>
        <dbReference type="Pfam" id="PF03726"/>
    </source>
</evidence>
<proteinExistence type="predicted"/>
<reference evidence="3 4" key="1">
    <citation type="submission" date="2020-09" db="EMBL/GenBank/DDBJ databases">
        <title>De no assembly of potato wild relative species, Solanum commersonii.</title>
        <authorList>
            <person name="Cho K."/>
        </authorList>
    </citation>
    <scope>NUCLEOTIDE SEQUENCE [LARGE SCALE GENOMIC DNA]</scope>
    <source>
        <strain evidence="3">LZ3.2</strain>
        <tissue evidence="3">Leaf</tissue>
    </source>
</reference>
<evidence type="ECO:0000313" key="3">
    <source>
        <dbReference type="EMBL" id="KAG5600321.1"/>
    </source>
</evidence>
<dbReference type="GO" id="GO:0009570">
    <property type="term" value="C:chloroplast stroma"/>
    <property type="evidence" value="ECO:0007669"/>
    <property type="project" value="TreeGrafter"/>
</dbReference>
<dbReference type="InterPro" id="IPR020568">
    <property type="entry name" value="Ribosomal_Su5_D2-typ_SF"/>
</dbReference>
<dbReference type="InterPro" id="IPR036345">
    <property type="entry name" value="ExoRNase_PH_dom2_sf"/>
</dbReference>
<dbReference type="GO" id="GO:0000965">
    <property type="term" value="P:mitochondrial RNA 3'-end processing"/>
    <property type="evidence" value="ECO:0007669"/>
    <property type="project" value="TreeGrafter"/>
</dbReference>
<dbReference type="PANTHER" id="PTHR11252:SF16">
    <property type="entry name" value="POLYRIBONUCLEOTIDE NUCLEOTIDYLTRANSFERASE 2, MITOCHONDRIAL"/>
    <property type="match status" value="1"/>
</dbReference>
<dbReference type="GO" id="GO:0000175">
    <property type="term" value="F:3'-5'-RNA exonuclease activity"/>
    <property type="evidence" value="ECO:0007669"/>
    <property type="project" value="TreeGrafter"/>
</dbReference>
<dbReference type="OrthoDB" id="1931320at2759"/>
<name>A0A9J5YJ16_SOLCO</name>
<dbReference type="Gene3D" id="3.30.230.70">
    <property type="entry name" value="GHMP Kinase, N-terminal domain"/>
    <property type="match status" value="2"/>
</dbReference>
<dbReference type="SUPFAM" id="SSF54211">
    <property type="entry name" value="Ribosomal protein S5 domain 2-like"/>
    <property type="match status" value="1"/>
</dbReference>
<evidence type="ECO:0000313" key="4">
    <source>
        <dbReference type="Proteomes" id="UP000824120"/>
    </source>
</evidence>
<dbReference type="SUPFAM" id="SSF46915">
    <property type="entry name" value="Polynucleotide phosphorylase/guanosine pentaphosphate synthase (PNPase/GPSI), domain 3"/>
    <property type="match status" value="1"/>
</dbReference>
<dbReference type="InterPro" id="IPR036456">
    <property type="entry name" value="PNPase_PH_RNA-bd_sf"/>
</dbReference>
<accession>A0A9J5YJ16</accession>
<dbReference type="Proteomes" id="UP000824120">
    <property type="component" value="Chromosome 6"/>
</dbReference>
<evidence type="ECO:0000259" key="1">
    <source>
        <dbReference type="Pfam" id="PF03725"/>
    </source>
</evidence>
<dbReference type="SUPFAM" id="SSF55666">
    <property type="entry name" value="Ribonuclease PH domain 2-like"/>
    <property type="match status" value="1"/>
</dbReference>
<dbReference type="GO" id="GO:0005739">
    <property type="term" value="C:mitochondrion"/>
    <property type="evidence" value="ECO:0007669"/>
    <property type="project" value="TreeGrafter"/>
</dbReference>